<evidence type="ECO:0000313" key="2">
    <source>
        <dbReference type="EMBL" id="CAA9498120.1"/>
    </source>
</evidence>
<proteinExistence type="predicted"/>
<feature type="non-terminal residue" evidence="2">
    <location>
        <position position="1"/>
    </location>
</feature>
<feature type="compositionally biased region" description="Basic residues" evidence="1">
    <location>
        <begin position="1"/>
        <end position="10"/>
    </location>
</feature>
<accession>A0A6J4SMM7</accession>
<gene>
    <name evidence="2" type="ORF">AVDCRST_MAG17-1193</name>
</gene>
<dbReference type="EMBL" id="CADCVV010000082">
    <property type="protein sequence ID" value="CAA9498120.1"/>
    <property type="molecule type" value="Genomic_DNA"/>
</dbReference>
<evidence type="ECO:0000256" key="1">
    <source>
        <dbReference type="SAM" id="MobiDB-lite"/>
    </source>
</evidence>
<feature type="non-terminal residue" evidence="2">
    <location>
        <position position="36"/>
    </location>
</feature>
<feature type="region of interest" description="Disordered" evidence="1">
    <location>
        <begin position="1"/>
        <end position="36"/>
    </location>
</feature>
<name>A0A6J4SMM7_9ACTN</name>
<sequence>GSVRRARWRRTPGSLARARDRSAQLSRDCRGGGHRR</sequence>
<protein>
    <submittedName>
        <fullName evidence="2">Uncharacterized protein</fullName>
    </submittedName>
</protein>
<reference evidence="2" key="1">
    <citation type="submission" date="2020-02" db="EMBL/GenBank/DDBJ databases">
        <authorList>
            <person name="Meier V. D."/>
        </authorList>
    </citation>
    <scope>NUCLEOTIDE SEQUENCE</scope>
    <source>
        <strain evidence="2">AVDCRST_MAG17</strain>
    </source>
</reference>
<feature type="compositionally biased region" description="Basic and acidic residues" evidence="1">
    <location>
        <begin position="17"/>
        <end position="36"/>
    </location>
</feature>
<dbReference type="AlphaFoldDB" id="A0A6J4SMM7"/>
<organism evidence="2">
    <name type="scientific">uncultured Solirubrobacterales bacterium</name>
    <dbReference type="NCBI Taxonomy" id="768556"/>
    <lineage>
        <taxon>Bacteria</taxon>
        <taxon>Bacillati</taxon>
        <taxon>Actinomycetota</taxon>
        <taxon>Thermoleophilia</taxon>
        <taxon>Solirubrobacterales</taxon>
        <taxon>environmental samples</taxon>
    </lineage>
</organism>